<dbReference type="GO" id="GO:0016491">
    <property type="term" value="F:oxidoreductase activity"/>
    <property type="evidence" value="ECO:0007669"/>
    <property type="project" value="InterPro"/>
</dbReference>
<organism evidence="1 2">
    <name type="scientific">Maribrevibacterium harenarium</name>
    <dbReference type="NCBI Taxonomy" id="2589817"/>
    <lineage>
        <taxon>Bacteria</taxon>
        <taxon>Pseudomonadati</taxon>
        <taxon>Pseudomonadota</taxon>
        <taxon>Gammaproteobacteria</taxon>
        <taxon>Oceanospirillales</taxon>
        <taxon>Oceanospirillaceae</taxon>
        <taxon>Maribrevibacterium</taxon>
    </lineage>
</organism>
<protein>
    <submittedName>
        <fullName evidence="1">1-pyrroline-5-carboxylate dehydrogenase</fullName>
    </submittedName>
</protein>
<gene>
    <name evidence="1" type="ORF">FJM67_01295</name>
</gene>
<dbReference type="InterPro" id="IPR016161">
    <property type="entry name" value="Ald_DH/histidinol_DH"/>
</dbReference>
<accession>A0A501X407</accession>
<sequence>MTIVKPVQIQVANKVFEAWDKLGVKGRAQLLAQAAEKLQGAQAGMAKWQLQNAVAEIGDKLVLQGPTGESNELSTHGRGAFLCTSALDGNNAAVGLVGAVFAALVAGNPVITVGPTGQAIMDLIANHVPNGVIQNVAESVQDSIIDDIELAGVAILCEPEQANELTQRLAQKAGLLCQLVNETDVENLGTIAAPHFILRFVTEQTITTNTTAIGGNATLLELGSSAE</sequence>
<dbReference type="SUPFAM" id="SSF53720">
    <property type="entry name" value="ALDH-like"/>
    <property type="match status" value="1"/>
</dbReference>
<keyword evidence="2" id="KW-1185">Reference proteome</keyword>
<proteinExistence type="predicted"/>
<comment type="caution">
    <text evidence="1">The sequence shown here is derived from an EMBL/GenBank/DDBJ whole genome shotgun (WGS) entry which is preliminary data.</text>
</comment>
<dbReference type="AlphaFoldDB" id="A0A501X407"/>
<evidence type="ECO:0000313" key="2">
    <source>
        <dbReference type="Proteomes" id="UP000315901"/>
    </source>
</evidence>
<dbReference type="OrthoDB" id="6659650at2"/>
<dbReference type="EMBL" id="VFRR01000002">
    <property type="protein sequence ID" value="TPE55214.1"/>
    <property type="molecule type" value="Genomic_DNA"/>
</dbReference>
<dbReference type="Proteomes" id="UP000315901">
    <property type="component" value="Unassembled WGS sequence"/>
</dbReference>
<dbReference type="RefSeq" id="WP_140586879.1">
    <property type="nucleotide sequence ID" value="NZ_VFRR01000002.1"/>
</dbReference>
<reference evidence="1 2" key="1">
    <citation type="submission" date="2019-06" db="EMBL/GenBank/DDBJ databases">
        <title>A novel bacterium of genus Marinomonas, isolated from coastal sand.</title>
        <authorList>
            <person name="Huang H."/>
            <person name="Mo K."/>
            <person name="Hu Y."/>
        </authorList>
    </citation>
    <scope>NUCLEOTIDE SEQUENCE [LARGE SCALE GENOMIC DNA]</scope>
    <source>
        <strain evidence="1 2">HB171799</strain>
    </source>
</reference>
<evidence type="ECO:0000313" key="1">
    <source>
        <dbReference type="EMBL" id="TPE55214.1"/>
    </source>
</evidence>
<name>A0A501X407_9GAMM</name>